<comment type="caution">
    <text evidence="2">The sequence shown here is derived from an EMBL/GenBank/DDBJ whole genome shotgun (WGS) entry which is preliminary data.</text>
</comment>
<dbReference type="EMBL" id="BAAALT010000013">
    <property type="protein sequence ID" value="GAA1787317.1"/>
    <property type="molecule type" value="Genomic_DNA"/>
</dbReference>
<protein>
    <recommendedName>
        <fullName evidence="1">TerB N-terminal domain-containing protein</fullName>
    </recommendedName>
</protein>
<evidence type="ECO:0000259" key="1">
    <source>
        <dbReference type="Pfam" id="PF13208"/>
    </source>
</evidence>
<organism evidence="2 3">
    <name type="scientific">Luedemannella flava</name>
    <dbReference type="NCBI Taxonomy" id="349316"/>
    <lineage>
        <taxon>Bacteria</taxon>
        <taxon>Bacillati</taxon>
        <taxon>Actinomycetota</taxon>
        <taxon>Actinomycetes</taxon>
        <taxon>Micromonosporales</taxon>
        <taxon>Micromonosporaceae</taxon>
        <taxon>Luedemannella</taxon>
    </lineage>
</organism>
<dbReference type="InterPro" id="IPR025266">
    <property type="entry name" value="TerB_N"/>
</dbReference>
<feature type="domain" description="TerB N-terminal" evidence="1">
    <location>
        <begin position="2"/>
        <end position="194"/>
    </location>
</feature>
<dbReference type="Pfam" id="PF13208">
    <property type="entry name" value="TerB_N"/>
    <property type="match status" value="1"/>
</dbReference>
<reference evidence="3" key="1">
    <citation type="journal article" date="2019" name="Int. J. Syst. Evol. Microbiol.">
        <title>The Global Catalogue of Microorganisms (GCM) 10K type strain sequencing project: providing services to taxonomists for standard genome sequencing and annotation.</title>
        <authorList>
            <consortium name="The Broad Institute Genomics Platform"/>
            <consortium name="The Broad Institute Genome Sequencing Center for Infectious Disease"/>
            <person name="Wu L."/>
            <person name="Ma J."/>
        </authorList>
    </citation>
    <scope>NUCLEOTIDE SEQUENCE [LARGE SCALE GENOMIC DNA]</scope>
    <source>
        <strain evidence="3">JCM 13250</strain>
    </source>
</reference>
<evidence type="ECO:0000313" key="3">
    <source>
        <dbReference type="Proteomes" id="UP001500218"/>
    </source>
</evidence>
<keyword evidence="3" id="KW-1185">Reference proteome</keyword>
<proteinExistence type="predicted"/>
<sequence>MVGGFQLRGGLFYLGTGLRAAAGNAPEPALIDPTVEVRRPAPTKAPGQLSYAKLSPAGRGTYLEWLASGRQQPTAPGNVLLFLSGLERRVLVDLRREGTQEEYAAIAAELARLRHSHAQHAAVERHASGLLTVVSTLAAMSADSLDPPNPADVAPAELPPALRVGVARFIAAGAPVPGDWAYSWHSHHPERGWRAPATRCPDEFASLFGLRFRETFAGQGMTVTENAPELAISYTPVSPGFGGQRVVVRTGLPDIERMVTGPAGLRMIADRVQAELEPYSRFLGTTPQARGTAEAFALLPPGVTRPSTPDLRRLTEWSAATFAEPATDFVVVPRDQLTGLLPAASGADLALVVALDRRGFGVEPDARFADPGRDSDAVVFRRTSGAPARPGPGYLAAAALLRLAVTVGSPDAATFAWKISDGLALSDVDRRRLHARSLLLELRPPRVAGVVAELAMVRPAHRDAALDLVILVTSVGGGLGPAELSLLGRVVHLFGLNEDDLRARVENLREYAYDVTAARRRIWELADTAALLT</sequence>
<evidence type="ECO:0000313" key="2">
    <source>
        <dbReference type="EMBL" id="GAA1787317.1"/>
    </source>
</evidence>
<gene>
    <name evidence="2" type="ORF">GCM10009682_06680</name>
</gene>
<dbReference type="Proteomes" id="UP001500218">
    <property type="component" value="Unassembled WGS sequence"/>
</dbReference>
<accession>A0ABP4XSR7</accession>
<name>A0ABP4XSR7_9ACTN</name>